<dbReference type="InterPro" id="IPR029039">
    <property type="entry name" value="Flavoprotein-like_sf"/>
</dbReference>
<dbReference type="InterPro" id="IPR050712">
    <property type="entry name" value="NAD(P)H-dep_reductase"/>
</dbReference>
<dbReference type="Pfam" id="PF03358">
    <property type="entry name" value="FMN_red"/>
    <property type="match status" value="1"/>
</dbReference>
<evidence type="ECO:0000313" key="3">
    <source>
        <dbReference type="Proteomes" id="UP001211907"/>
    </source>
</evidence>
<organism evidence="2 3">
    <name type="scientific">Physocladia obscura</name>
    <dbReference type="NCBI Taxonomy" id="109957"/>
    <lineage>
        <taxon>Eukaryota</taxon>
        <taxon>Fungi</taxon>
        <taxon>Fungi incertae sedis</taxon>
        <taxon>Chytridiomycota</taxon>
        <taxon>Chytridiomycota incertae sedis</taxon>
        <taxon>Chytridiomycetes</taxon>
        <taxon>Chytridiales</taxon>
        <taxon>Chytriomycetaceae</taxon>
        <taxon>Physocladia</taxon>
    </lineage>
</organism>
<evidence type="ECO:0000313" key="2">
    <source>
        <dbReference type="EMBL" id="KAJ3120037.1"/>
    </source>
</evidence>
<dbReference type="Proteomes" id="UP001211907">
    <property type="component" value="Unassembled WGS sequence"/>
</dbReference>
<dbReference type="AlphaFoldDB" id="A0AAD5XFH3"/>
<dbReference type="PANTHER" id="PTHR30543">
    <property type="entry name" value="CHROMATE REDUCTASE"/>
    <property type="match status" value="1"/>
</dbReference>
<name>A0AAD5XFH3_9FUNG</name>
<feature type="domain" description="NADPH-dependent FMN reductase-like" evidence="1">
    <location>
        <begin position="4"/>
        <end position="151"/>
    </location>
</feature>
<evidence type="ECO:0000259" key="1">
    <source>
        <dbReference type="Pfam" id="PF03358"/>
    </source>
</evidence>
<dbReference type="GO" id="GO:0016491">
    <property type="term" value="F:oxidoreductase activity"/>
    <property type="evidence" value="ECO:0007669"/>
    <property type="project" value="InterPro"/>
</dbReference>
<dbReference type="SUPFAM" id="SSF52218">
    <property type="entry name" value="Flavoproteins"/>
    <property type="match status" value="1"/>
</dbReference>
<dbReference type="PANTHER" id="PTHR30543:SF21">
    <property type="entry name" value="NAD(P)H-DEPENDENT FMN REDUCTASE LOT6"/>
    <property type="match status" value="1"/>
</dbReference>
<dbReference type="GO" id="GO:0005829">
    <property type="term" value="C:cytosol"/>
    <property type="evidence" value="ECO:0007669"/>
    <property type="project" value="TreeGrafter"/>
</dbReference>
<accession>A0AAD5XFH3</accession>
<reference evidence="2" key="1">
    <citation type="submission" date="2020-05" db="EMBL/GenBank/DDBJ databases">
        <title>Phylogenomic resolution of chytrid fungi.</title>
        <authorList>
            <person name="Stajich J.E."/>
            <person name="Amses K."/>
            <person name="Simmons R."/>
            <person name="Seto K."/>
            <person name="Myers J."/>
            <person name="Bonds A."/>
            <person name="Quandt C.A."/>
            <person name="Barry K."/>
            <person name="Liu P."/>
            <person name="Grigoriev I."/>
            <person name="Longcore J.E."/>
            <person name="James T.Y."/>
        </authorList>
    </citation>
    <scope>NUCLEOTIDE SEQUENCE</scope>
    <source>
        <strain evidence="2">JEL0513</strain>
    </source>
</reference>
<protein>
    <recommendedName>
        <fullName evidence="1">NADPH-dependent FMN reductase-like domain-containing protein</fullName>
    </recommendedName>
</protein>
<dbReference type="EMBL" id="JADGJH010001001">
    <property type="protein sequence ID" value="KAJ3120037.1"/>
    <property type="molecule type" value="Genomic_DNA"/>
</dbReference>
<dbReference type="InterPro" id="IPR005025">
    <property type="entry name" value="FMN_Rdtase-like_dom"/>
</dbReference>
<dbReference type="Gene3D" id="3.40.50.360">
    <property type="match status" value="1"/>
</dbReference>
<keyword evidence="3" id="KW-1185">Reference proteome</keyword>
<proteinExistence type="predicted"/>
<dbReference type="GO" id="GO:0010181">
    <property type="term" value="F:FMN binding"/>
    <property type="evidence" value="ECO:0007669"/>
    <property type="project" value="TreeGrafter"/>
</dbReference>
<gene>
    <name evidence="2" type="ORF">HK100_000058</name>
</gene>
<comment type="caution">
    <text evidence="2">The sequence shown here is derived from an EMBL/GenBank/DDBJ whole genome shotgun (WGS) entry which is preliminary data.</text>
</comment>
<sequence>MVTLGVVLGSVRPGRQAARVAKFVQNEFARNYPEVSISVIDPLEAKLPLLSNRYEFIKNSAECPPTLHTLHKQFTKCDGFVVVSPEYNHSIPPALTNTLDYFWQAEYSHKPVGIITYSMGQLAGFGAAVALLPWLNGLGMIAIPKMFSVAAIHNARE</sequence>